<sequence length="183" mass="21544">MLSRLRLPANQFSKCLVQQTSRAIHGVYTTPNRRFLPSGILQRIPFGMFMKGTRDFRLLRRFRTNDSMEQFNSKKTDNLDASRSLIFLKNTEISNMLDEMRHEESNPIYTTPISLIMRPMSKISSIKDIEITQPDDVETELYDVQYIMDPSYQEVLYQRISQRPDIPLENYDTSGPINWQIVR</sequence>
<dbReference type="EMBL" id="JAIFRP010000073">
    <property type="protein sequence ID" value="KAK2579944.1"/>
    <property type="molecule type" value="Genomic_DNA"/>
</dbReference>
<accession>A0AAD9RHN9</accession>
<comment type="caution">
    <text evidence="1">The sequence shown here is derived from an EMBL/GenBank/DDBJ whole genome shotgun (WGS) entry which is preliminary data.</text>
</comment>
<reference evidence="1" key="2">
    <citation type="journal article" date="2023" name="Commun. Biol.">
        <title>Intrasexual cuticular hydrocarbon dimorphism in a wasp sheds light on hydrocarbon biosynthesis genes in Hymenoptera.</title>
        <authorList>
            <person name="Moris V.C."/>
            <person name="Podsiadlowski L."/>
            <person name="Martin S."/>
            <person name="Oeyen J.P."/>
            <person name="Donath A."/>
            <person name="Petersen M."/>
            <person name="Wilbrandt J."/>
            <person name="Misof B."/>
            <person name="Liedtke D."/>
            <person name="Thamm M."/>
            <person name="Scheiner R."/>
            <person name="Schmitt T."/>
            <person name="Niehuis O."/>
        </authorList>
    </citation>
    <scope>NUCLEOTIDE SEQUENCE</scope>
    <source>
        <strain evidence="1">GBR_01_08_01A</strain>
    </source>
</reference>
<evidence type="ECO:0000313" key="1">
    <source>
        <dbReference type="EMBL" id="KAK2579944.1"/>
    </source>
</evidence>
<organism evidence="1 2">
    <name type="scientific">Odynerus spinipes</name>
    <dbReference type="NCBI Taxonomy" id="1348599"/>
    <lineage>
        <taxon>Eukaryota</taxon>
        <taxon>Metazoa</taxon>
        <taxon>Ecdysozoa</taxon>
        <taxon>Arthropoda</taxon>
        <taxon>Hexapoda</taxon>
        <taxon>Insecta</taxon>
        <taxon>Pterygota</taxon>
        <taxon>Neoptera</taxon>
        <taxon>Endopterygota</taxon>
        <taxon>Hymenoptera</taxon>
        <taxon>Apocrita</taxon>
        <taxon>Aculeata</taxon>
        <taxon>Vespoidea</taxon>
        <taxon>Vespidae</taxon>
        <taxon>Eumeninae</taxon>
        <taxon>Odynerus</taxon>
    </lineage>
</organism>
<protein>
    <submittedName>
        <fullName evidence="1">Uncharacterized protein</fullName>
    </submittedName>
</protein>
<evidence type="ECO:0000313" key="2">
    <source>
        <dbReference type="Proteomes" id="UP001258017"/>
    </source>
</evidence>
<reference evidence="1" key="1">
    <citation type="submission" date="2021-08" db="EMBL/GenBank/DDBJ databases">
        <authorList>
            <person name="Misof B."/>
            <person name="Oliver O."/>
            <person name="Podsiadlowski L."/>
            <person name="Donath A."/>
            <person name="Peters R."/>
            <person name="Mayer C."/>
            <person name="Rust J."/>
            <person name="Gunkel S."/>
            <person name="Lesny P."/>
            <person name="Martin S."/>
            <person name="Oeyen J.P."/>
            <person name="Petersen M."/>
            <person name="Panagiotis P."/>
            <person name="Wilbrandt J."/>
            <person name="Tanja T."/>
        </authorList>
    </citation>
    <scope>NUCLEOTIDE SEQUENCE</scope>
    <source>
        <strain evidence="1">GBR_01_08_01A</strain>
        <tissue evidence="1">Thorax + abdomen</tissue>
    </source>
</reference>
<name>A0AAD9RHN9_9HYME</name>
<gene>
    <name evidence="1" type="ORF">KPH14_007624</name>
</gene>
<dbReference type="Proteomes" id="UP001258017">
    <property type="component" value="Unassembled WGS sequence"/>
</dbReference>
<dbReference type="AlphaFoldDB" id="A0AAD9RHN9"/>
<proteinExistence type="predicted"/>
<keyword evidence="2" id="KW-1185">Reference proteome</keyword>